<sequence>MKQLHSDITFNETHKRIGEKINSHLKKLDRYKKDDKQKILELCQIGKLLGTFFNEFEIVNVTEKPDFIISNGNKNIGVEHELILDTKYKAEEGFYENICEKVEMNLKNDSSLPNFLVNLYLKDNLTFKIKDKNNLIEKFTELVKEFVLTGKLAPNEFVKNAYKMKHSQKNVNVNFGAYMQQHITKDLILEYIAKKEKKCSSYRLNTELSQWLVLVIGGTGQSSFEVNDLFNIEITSNFDKIFLYEDFDNNLYELK</sequence>
<dbReference type="AlphaFoldDB" id="A0A1H9D4N0"/>
<reference evidence="1 2" key="1">
    <citation type="submission" date="2016-10" db="EMBL/GenBank/DDBJ databases">
        <authorList>
            <person name="de Groot N.N."/>
        </authorList>
    </citation>
    <scope>NUCLEOTIDE SEQUENCE [LARGE SCALE GENOMIC DNA]</scope>
    <source>
        <strain evidence="1 2">DSM 27078</strain>
    </source>
</reference>
<dbReference type="Proteomes" id="UP000198648">
    <property type="component" value="Unassembled WGS sequence"/>
</dbReference>
<accession>A0A1H9D4N0</accession>
<keyword evidence="2" id="KW-1185">Reference proteome</keyword>
<dbReference type="OrthoDB" id="881095at2"/>
<organism evidence="1 2">
    <name type="scientific">Flavobacterium urocaniciphilum</name>
    <dbReference type="NCBI Taxonomy" id="1299341"/>
    <lineage>
        <taxon>Bacteria</taxon>
        <taxon>Pseudomonadati</taxon>
        <taxon>Bacteroidota</taxon>
        <taxon>Flavobacteriia</taxon>
        <taxon>Flavobacteriales</taxon>
        <taxon>Flavobacteriaceae</taxon>
        <taxon>Flavobacterium</taxon>
    </lineage>
</organism>
<dbReference type="EMBL" id="FOEI01000006">
    <property type="protein sequence ID" value="SEQ08317.1"/>
    <property type="molecule type" value="Genomic_DNA"/>
</dbReference>
<gene>
    <name evidence="1" type="ORF">SAMN05444005_10626</name>
</gene>
<dbReference type="RefSeq" id="WP_143065644.1">
    <property type="nucleotide sequence ID" value="NZ_FOEI01000006.1"/>
</dbReference>
<protein>
    <submittedName>
        <fullName evidence="1">Uncharacterized protein</fullName>
    </submittedName>
</protein>
<proteinExistence type="predicted"/>
<evidence type="ECO:0000313" key="1">
    <source>
        <dbReference type="EMBL" id="SEQ08317.1"/>
    </source>
</evidence>
<dbReference type="STRING" id="1299341.SAMN05444005_10626"/>
<name>A0A1H9D4N0_9FLAO</name>
<evidence type="ECO:0000313" key="2">
    <source>
        <dbReference type="Proteomes" id="UP000198648"/>
    </source>
</evidence>